<comment type="caution">
    <text evidence="14">The sequence shown here is derived from an EMBL/GenBank/DDBJ whole genome shotgun (WGS) entry which is preliminary data.</text>
</comment>
<dbReference type="Proteomes" id="UP001177023">
    <property type="component" value="Unassembled WGS sequence"/>
</dbReference>
<keyword evidence="6" id="KW-0812">Transmembrane</keyword>
<dbReference type="Pfam" id="PF02939">
    <property type="entry name" value="UcrQ"/>
    <property type="match status" value="1"/>
</dbReference>
<evidence type="ECO:0000313" key="15">
    <source>
        <dbReference type="Proteomes" id="UP001177023"/>
    </source>
</evidence>
<comment type="function">
    <text evidence="13">Component of the ubiquinol-cytochrome c oxidoreductase, a multisubunit transmembrane complex that is part of the mitochondrial electron transport chain which drives oxidative phosphorylation. The complex plays an important role in the uptake of multiple carbon sources present in different host niches.</text>
</comment>
<evidence type="ECO:0000256" key="9">
    <source>
        <dbReference type="ARBA" id="ARBA00022989"/>
    </source>
</evidence>
<keyword evidence="10 13" id="KW-0496">Mitochondrion</keyword>
<dbReference type="Gene3D" id="1.20.5.210">
    <property type="entry name" value="Cytochrome b-c1 complex subunit 8"/>
    <property type="match status" value="1"/>
</dbReference>
<comment type="subunit">
    <text evidence="12 13">Component of the ubiquinol-cytochrome c oxidoreductase (cytochrome b-c1 complex, complex III, CIII), a multisubunit enzyme composed of 11 subunits. The complex is composed of 3 respiratory subunits cytochrome b, cytochrome c1 and Rieske protein UQCRFS1, 2 core protein subunits UQCRC1/QCR1 and UQCRC2/QCR2, and 6 low-molecular weight protein subunits UQCRH/QCR6, UQCRB/QCR7, UQCRQ/QCR8, UQCR10/QCR9, UQCR11/QCR10 and subunit 9, the cleavage product of Rieske protein UQCRFS1. The complex exists as an obligatory dimer and forms supercomplexes (SCs) in the inner mitochondrial membrane with NADH-ubiquinone oxidoreductase (complex I, CI) and cytochrome c oxidase (complex IV, CIV), resulting in different assemblies (supercomplex SCI(1)III(2)IV(1) and megacomplex MCI(2)III(2)IV(2)). Interacts with UQCC6.</text>
</comment>
<evidence type="ECO:0000256" key="10">
    <source>
        <dbReference type="ARBA" id="ARBA00023128"/>
    </source>
</evidence>
<evidence type="ECO:0000256" key="13">
    <source>
        <dbReference type="RuleBase" id="RU368118"/>
    </source>
</evidence>
<comment type="similarity">
    <text evidence="2 13">Belongs to the UQCRQ/QCR8 family.</text>
</comment>
<dbReference type="AlphaFoldDB" id="A0AA36D7S8"/>
<keyword evidence="11" id="KW-0472">Membrane</keyword>
<evidence type="ECO:0000256" key="6">
    <source>
        <dbReference type="ARBA" id="ARBA00022692"/>
    </source>
</evidence>
<dbReference type="InterPro" id="IPR004205">
    <property type="entry name" value="Cyt_bc1_su8"/>
</dbReference>
<keyword evidence="4 13" id="KW-0813">Transport</keyword>
<feature type="non-terminal residue" evidence="14">
    <location>
        <position position="92"/>
    </location>
</feature>
<keyword evidence="7 13" id="KW-0999">Mitochondrion inner membrane</keyword>
<reference evidence="14" key="1">
    <citation type="submission" date="2023-06" db="EMBL/GenBank/DDBJ databases">
        <authorList>
            <person name="Delattre M."/>
        </authorList>
    </citation>
    <scope>NUCLEOTIDE SEQUENCE</scope>
    <source>
        <strain evidence="14">AF72</strain>
    </source>
</reference>
<keyword evidence="5 13" id="KW-0679">Respiratory chain</keyword>
<dbReference type="EMBL" id="CATQJA010002663">
    <property type="protein sequence ID" value="CAJ0581352.1"/>
    <property type="molecule type" value="Genomic_DNA"/>
</dbReference>
<protein>
    <recommendedName>
        <fullName evidence="3 13">Cytochrome b-c1 complex subunit 8</fullName>
    </recommendedName>
    <alternativeName>
        <fullName evidence="13">Complex III subunit 8</fullName>
    </alternativeName>
</protein>
<evidence type="ECO:0000256" key="11">
    <source>
        <dbReference type="ARBA" id="ARBA00023136"/>
    </source>
</evidence>
<evidence type="ECO:0000256" key="7">
    <source>
        <dbReference type="ARBA" id="ARBA00022792"/>
    </source>
</evidence>
<dbReference type="InterPro" id="IPR036642">
    <property type="entry name" value="Cyt_bc1_su8_sf"/>
</dbReference>
<evidence type="ECO:0000256" key="5">
    <source>
        <dbReference type="ARBA" id="ARBA00022660"/>
    </source>
</evidence>
<proteinExistence type="inferred from homology"/>
<dbReference type="PANTHER" id="PTHR12119:SF2">
    <property type="entry name" value="CYTOCHROME B-C1 COMPLEX SUBUNIT 8"/>
    <property type="match status" value="1"/>
</dbReference>
<comment type="subcellular location">
    <subcellularLocation>
        <location evidence="1 13">Mitochondrion inner membrane</location>
        <topology evidence="1 13">Single-pass membrane protein</topology>
    </subcellularLocation>
</comment>
<name>A0AA36D7S8_9BILA</name>
<evidence type="ECO:0000256" key="3">
    <source>
        <dbReference type="ARBA" id="ARBA00016324"/>
    </source>
</evidence>
<evidence type="ECO:0000256" key="2">
    <source>
        <dbReference type="ARBA" id="ARBA00007668"/>
    </source>
</evidence>
<keyword evidence="8 13" id="KW-0249">Electron transport</keyword>
<evidence type="ECO:0000256" key="12">
    <source>
        <dbReference type="ARBA" id="ARBA00047105"/>
    </source>
</evidence>
<evidence type="ECO:0000256" key="8">
    <source>
        <dbReference type="ARBA" id="ARBA00022982"/>
    </source>
</evidence>
<keyword evidence="9" id="KW-1133">Transmembrane helix</keyword>
<dbReference type="SUPFAM" id="SSF81508">
    <property type="entry name" value="Ubiquinone-binding protein QP-C of cytochrome bc1 complex (Ubiquinol-cytochrome c reductase)"/>
    <property type="match status" value="1"/>
</dbReference>
<evidence type="ECO:0000256" key="1">
    <source>
        <dbReference type="ARBA" id="ARBA00004434"/>
    </source>
</evidence>
<evidence type="ECO:0000256" key="4">
    <source>
        <dbReference type="ARBA" id="ARBA00022448"/>
    </source>
</evidence>
<organism evidence="14 15">
    <name type="scientific">Mesorhabditis spiculigera</name>
    <dbReference type="NCBI Taxonomy" id="96644"/>
    <lineage>
        <taxon>Eukaryota</taxon>
        <taxon>Metazoa</taxon>
        <taxon>Ecdysozoa</taxon>
        <taxon>Nematoda</taxon>
        <taxon>Chromadorea</taxon>
        <taxon>Rhabditida</taxon>
        <taxon>Rhabditina</taxon>
        <taxon>Rhabditomorpha</taxon>
        <taxon>Rhabditoidea</taxon>
        <taxon>Rhabditidae</taxon>
        <taxon>Mesorhabditinae</taxon>
        <taxon>Mesorhabditis</taxon>
    </lineage>
</organism>
<keyword evidence="15" id="KW-1185">Reference proteome</keyword>
<evidence type="ECO:0000313" key="14">
    <source>
        <dbReference type="EMBL" id="CAJ0581352.1"/>
    </source>
</evidence>
<accession>A0AA36D7S8</accession>
<dbReference type="GO" id="GO:0006122">
    <property type="term" value="P:mitochondrial electron transport, ubiquinol to cytochrome c"/>
    <property type="evidence" value="ECO:0007669"/>
    <property type="project" value="UniProtKB-UniRule"/>
</dbReference>
<dbReference type="GO" id="GO:0045275">
    <property type="term" value="C:respiratory chain complex III"/>
    <property type="evidence" value="ECO:0007669"/>
    <property type="project" value="UniProtKB-UniRule"/>
</dbReference>
<dbReference type="GO" id="GO:0005743">
    <property type="term" value="C:mitochondrial inner membrane"/>
    <property type="evidence" value="ECO:0007669"/>
    <property type="project" value="UniProtKB-SubCell"/>
</dbReference>
<dbReference type="PANTHER" id="PTHR12119">
    <property type="entry name" value="UBIQUINOL-CYTOCHROME C REDUCTASE COMPLEX UBIQUINONE-BINDING PROTEIN QP-C"/>
    <property type="match status" value="1"/>
</dbReference>
<sequence>MRVTSLVRSGRSWGNLGKVYGEYRMSLSPNNQSVLHGFVKQAFINTFKTYIVRNGPYYIPQALICYYIYDWANKANWDANRKNPADYEKDAA</sequence>
<gene>
    <name evidence="14" type="ORF">MSPICULIGERA_LOCUS19514</name>
</gene>